<dbReference type="Proteomes" id="UP000029492">
    <property type="component" value="Chromosome"/>
</dbReference>
<dbReference type="STRING" id="693986.MOC_5385"/>
<dbReference type="EMBL" id="CP003811">
    <property type="protein sequence ID" value="AIQ93140.1"/>
    <property type="molecule type" value="Genomic_DNA"/>
</dbReference>
<proteinExistence type="predicted"/>
<evidence type="ECO:0000313" key="1">
    <source>
        <dbReference type="EMBL" id="AIQ93140.1"/>
    </source>
</evidence>
<dbReference type="KEGG" id="mor:MOC_5385"/>
<accession>A0A089P2Y4</accession>
<reference evidence="1 2" key="1">
    <citation type="journal article" date="2014" name="PLoS ONE">
        <title>Genome Information of Methylobacterium oryzae, a Plant-Probiotic Methylotroph in the Phyllosphere.</title>
        <authorList>
            <person name="Kwak M.J."/>
            <person name="Jeong H."/>
            <person name="Madhaiyan M."/>
            <person name="Lee Y."/>
            <person name="Sa T.M."/>
            <person name="Oh T.K."/>
            <person name="Kim J.F."/>
        </authorList>
    </citation>
    <scope>NUCLEOTIDE SEQUENCE [LARGE SCALE GENOMIC DNA]</scope>
    <source>
        <strain evidence="1 2">CBMB20</strain>
    </source>
</reference>
<dbReference type="HOGENOM" id="CLU_334906_0_0_5"/>
<name>A0A089P2Y4_9HYPH</name>
<organism evidence="1 2">
    <name type="scientific">Methylobacterium oryzae CBMB20</name>
    <dbReference type="NCBI Taxonomy" id="693986"/>
    <lineage>
        <taxon>Bacteria</taxon>
        <taxon>Pseudomonadati</taxon>
        <taxon>Pseudomonadota</taxon>
        <taxon>Alphaproteobacteria</taxon>
        <taxon>Hyphomicrobiales</taxon>
        <taxon>Methylobacteriaceae</taxon>
        <taxon>Methylobacterium</taxon>
    </lineage>
</organism>
<keyword evidence="2" id="KW-1185">Reference proteome</keyword>
<sequence>MSRRSNVAPPTRLAATRNLTSSVDDRCATCSIALEECPNKRVRRGNVARGALPSNGREWELALVRHYLRCDGPFGASPLAFVDATGEELARAVGADAAHVEDVRSAFLGSFGSPSLLRDVLSGASRPTYSGVEAPGWFRYLFLSCLVAAAETGGCNAGVYRERLRTLLGAEATISDLRGLPLLWGRLAEWCDARRLEGEPFRRVVLPDRGHMTQIGESVRIAFPSRLDRLRLEQLAADWNAAEFTSPTCVIKFVRNRLDGLPWSEGFVAAFLDFGMRYRRGERLLADHPFWVLIRRTLASIGEGDERSAAGISIRLIAGLDDETLVELSARTQIPGLGLRPDAEAGFSCTVSTEAMIEAVGAAARLGGFGRLRGVVAALDRGVMPFVETSWGVWAFLASPDSGPVRILGRHGAVRSSGNPGIWQAAADGWWLSSQIPIGVYEEILGRIGKPLEPSDRLRSLRIEGGIRTGACFLGRPTFLPVVAAPDGATLTLQASRVERGELGLAAEARGPVPLVAEAPVAGAWRLTAREIEGSGTENELRLSFVDRAFEHNVGAGSAEGWENEVELVLLPGILGSRTTDVPPAAPSEDETCRDDLLEAVYAGGVGGWSEADLFPLLRRAVGGGGGGPRPWDVLRALREGGWVEPRLDPRWGARRWILRPMRLLRRDDRTAVLDGAWCATGLDRFEAACRRAGAAAEVRPGRGPWSVPTMVVRSADLVAVAAATGVPIVDLPRIGAAPAPACWPSTIHPLAARMVAGIWCWERGRFLAAAGGATGSVRLERWVRPRRDARDVYRISGSASGDLVLESRTAAILEAHRRAGIPLLHHAENELVRLRAEGNLPAEIVGALRFAHLASSGPIRRETGEWTYAYPCSRDDARELVAIFGAAVAGSAPAPDHARYRLSRKLGPRGRALLNPAAALRPVL</sequence>
<protein>
    <submittedName>
        <fullName evidence="1">Protein of unassigned function</fullName>
    </submittedName>
</protein>
<dbReference type="eggNOG" id="ENOG503362I">
    <property type="taxonomic scope" value="Bacteria"/>
</dbReference>
<evidence type="ECO:0000313" key="2">
    <source>
        <dbReference type="Proteomes" id="UP000029492"/>
    </source>
</evidence>
<dbReference type="AlphaFoldDB" id="A0A089P2Y4"/>
<gene>
    <name evidence="1" type="ORF">MOC_5385</name>
</gene>